<protein>
    <recommendedName>
        <fullName evidence="4">C1q domain-containing protein</fullName>
    </recommendedName>
</protein>
<sequence length="233" mass="24443">MKTKIYSLMVAFATLPLFSQVGINTASPSATLDVNGTLKVRDTPAAPALTGYQILGLNQSTTQVSTVDPQLLIAASKVDPTIYAAKKTSNVSLLTLGAFGDFKPVNFSSTERTIGSASLFDNTGSAYVIPSTGVYALTYSFRYGTGLQASVLATGLGIGLLRTRGGVSTLIDTRPFTGVSILTAGITISDTSITSLYSFQQDDRITFGLIDPGVTLTLLSSSIASFHIYKVSN</sequence>
<accession>A0A1B8ZXA3</accession>
<dbReference type="RefSeq" id="WP_065393901.1">
    <property type="nucleotide sequence ID" value="NZ_MAYH01000012.1"/>
</dbReference>
<comment type="caution">
    <text evidence="2">The sequence shown here is derived from an EMBL/GenBank/DDBJ whole genome shotgun (WGS) entry which is preliminary data.</text>
</comment>
<feature type="chain" id="PRO_5008621306" description="C1q domain-containing protein" evidence="1">
    <location>
        <begin position="20"/>
        <end position="233"/>
    </location>
</feature>
<keyword evidence="3" id="KW-1185">Reference proteome</keyword>
<organism evidence="2 3">
    <name type="scientific">Chryseobacterium artocarpi</name>
    <dbReference type="NCBI Taxonomy" id="1414727"/>
    <lineage>
        <taxon>Bacteria</taxon>
        <taxon>Pseudomonadati</taxon>
        <taxon>Bacteroidota</taxon>
        <taxon>Flavobacteriia</taxon>
        <taxon>Flavobacteriales</taxon>
        <taxon>Weeksellaceae</taxon>
        <taxon>Chryseobacterium group</taxon>
        <taxon>Chryseobacterium</taxon>
    </lineage>
</organism>
<dbReference type="OrthoDB" id="1345111at2"/>
<gene>
    <name evidence="2" type="ORF">BBI01_05935</name>
</gene>
<dbReference type="AlphaFoldDB" id="A0A1B8ZXA3"/>
<keyword evidence="1" id="KW-0732">Signal</keyword>
<feature type="signal peptide" evidence="1">
    <location>
        <begin position="1"/>
        <end position="19"/>
    </location>
</feature>
<evidence type="ECO:0000313" key="3">
    <source>
        <dbReference type="Proteomes" id="UP000092651"/>
    </source>
</evidence>
<name>A0A1B8ZXA3_9FLAO</name>
<dbReference type="Proteomes" id="UP000092651">
    <property type="component" value="Unassembled WGS sequence"/>
</dbReference>
<evidence type="ECO:0008006" key="4">
    <source>
        <dbReference type="Google" id="ProtNLM"/>
    </source>
</evidence>
<evidence type="ECO:0000256" key="1">
    <source>
        <dbReference type="SAM" id="SignalP"/>
    </source>
</evidence>
<proteinExistence type="predicted"/>
<evidence type="ECO:0000313" key="2">
    <source>
        <dbReference type="EMBL" id="OCA76230.1"/>
    </source>
</evidence>
<dbReference type="EMBL" id="MAYH01000012">
    <property type="protein sequence ID" value="OCA76230.1"/>
    <property type="molecule type" value="Genomic_DNA"/>
</dbReference>
<reference evidence="2 3" key="1">
    <citation type="submission" date="2016-07" db="EMBL/GenBank/DDBJ databases">
        <authorList>
            <person name="Jeong J.-J."/>
            <person name="Kim D.W."/>
            <person name="Sang M.K."/>
            <person name="Choi I.-G."/>
            <person name="Kim K.D."/>
        </authorList>
    </citation>
    <scope>NUCLEOTIDE SEQUENCE [LARGE SCALE GENOMIC DNA]</scope>
    <source>
        <strain evidence="2 3">UTM-3</strain>
    </source>
</reference>